<feature type="compositionally biased region" description="Low complexity" evidence="13">
    <location>
        <begin position="474"/>
        <end position="484"/>
    </location>
</feature>
<feature type="region of interest" description="Disordered" evidence="13">
    <location>
        <begin position="406"/>
        <end position="512"/>
    </location>
</feature>
<comment type="caution">
    <text evidence="15">The sequence shown here is derived from an EMBL/GenBank/DDBJ whole genome shotgun (WGS) entry which is preliminary data.</text>
</comment>
<gene>
    <name evidence="15" type="ORF">SAY87_025541</name>
</gene>
<keyword evidence="5 12" id="KW-0547">Nucleotide-binding</keyword>
<feature type="domain" description="Protein kinase" evidence="14">
    <location>
        <begin position="25"/>
        <end position="330"/>
    </location>
</feature>
<dbReference type="GO" id="GO:0009615">
    <property type="term" value="P:response to virus"/>
    <property type="evidence" value="ECO:0007669"/>
    <property type="project" value="UniProtKB-ARBA"/>
</dbReference>
<dbReference type="Pfam" id="PF00069">
    <property type="entry name" value="Pkinase"/>
    <property type="match status" value="1"/>
</dbReference>
<dbReference type="SUPFAM" id="SSF56112">
    <property type="entry name" value="Protein kinase-like (PK-like)"/>
    <property type="match status" value="1"/>
</dbReference>
<dbReference type="InterPro" id="IPR017441">
    <property type="entry name" value="Protein_kinase_ATP_BS"/>
</dbReference>
<dbReference type="GO" id="GO:0004693">
    <property type="term" value="F:cyclin-dependent protein serine/threonine kinase activity"/>
    <property type="evidence" value="ECO:0007669"/>
    <property type="project" value="UniProtKB-EC"/>
</dbReference>
<dbReference type="InterPro" id="IPR050108">
    <property type="entry name" value="CDK"/>
</dbReference>
<evidence type="ECO:0000256" key="8">
    <source>
        <dbReference type="ARBA" id="ARBA00047811"/>
    </source>
</evidence>
<dbReference type="InterPro" id="IPR011009">
    <property type="entry name" value="Kinase-like_dom_sf"/>
</dbReference>
<dbReference type="PANTHER" id="PTHR24056:SF546">
    <property type="entry name" value="CYCLIN-DEPENDENT KINASE 12"/>
    <property type="match status" value="1"/>
</dbReference>
<dbReference type="GO" id="GO:0000307">
    <property type="term" value="C:cyclin-dependent protein kinase holoenzyme complex"/>
    <property type="evidence" value="ECO:0007669"/>
    <property type="project" value="TreeGrafter"/>
</dbReference>
<keyword evidence="3" id="KW-0597">Phosphoprotein</keyword>
<evidence type="ECO:0000256" key="2">
    <source>
        <dbReference type="ARBA" id="ARBA00022527"/>
    </source>
</evidence>
<dbReference type="FunFam" id="1.10.510.10:FF:000273">
    <property type="entry name" value="Cyclin-dependent kinase C-2"/>
    <property type="match status" value="1"/>
</dbReference>
<comment type="similarity">
    <text evidence="1">Belongs to the protein kinase superfamily. CMGC Ser/Thr protein kinase family. CDC2/CDKX subfamily.</text>
</comment>
<dbReference type="PROSITE" id="PS00108">
    <property type="entry name" value="PROTEIN_KINASE_ST"/>
    <property type="match status" value="1"/>
</dbReference>
<proteinExistence type="inferred from homology"/>
<keyword evidence="16" id="KW-1185">Reference proteome</keyword>
<comment type="subunit">
    <text evidence="11">Interacts with CYCT1-3.</text>
</comment>
<accession>A0AAN7JGT3</accession>
<comment type="catalytic activity">
    <reaction evidence="9">
        <text>L-seryl-[protein] + ATP = O-phospho-L-seryl-[protein] + ADP + H(+)</text>
        <dbReference type="Rhea" id="RHEA:17989"/>
        <dbReference type="Rhea" id="RHEA-COMP:9863"/>
        <dbReference type="Rhea" id="RHEA-COMP:11604"/>
        <dbReference type="ChEBI" id="CHEBI:15378"/>
        <dbReference type="ChEBI" id="CHEBI:29999"/>
        <dbReference type="ChEBI" id="CHEBI:30616"/>
        <dbReference type="ChEBI" id="CHEBI:83421"/>
        <dbReference type="ChEBI" id="CHEBI:456216"/>
        <dbReference type="EC" id="2.7.11.22"/>
    </reaction>
</comment>
<dbReference type="GO" id="GO:0005634">
    <property type="term" value="C:nucleus"/>
    <property type="evidence" value="ECO:0007669"/>
    <property type="project" value="TreeGrafter"/>
</dbReference>
<feature type="compositionally biased region" description="Polar residues" evidence="13">
    <location>
        <begin position="502"/>
        <end position="512"/>
    </location>
</feature>
<dbReference type="Gene3D" id="1.10.510.10">
    <property type="entry name" value="Transferase(Phosphotransferase) domain 1"/>
    <property type="match status" value="1"/>
</dbReference>
<evidence type="ECO:0000259" key="14">
    <source>
        <dbReference type="PROSITE" id="PS50011"/>
    </source>
</evidence>
<evidence type="ECO:0000256" key="4">
    <source>
        <dbReference type="ARBA" id="ARBA00022679"/>
    </source>
</evidence>
<reference evidence="15 16" key="1">
    <citation type="journal article" date="2023" name="Hortic Res">
        <title>Pangenome of water caltrop reveals structural variations and asymmetric subgenome divergence after allopolyploidization.</title>
        <authorList>
            <person name="Zhang X."/>
            <person name="Chen Y."/>
            <person name="Wang L."/>
            <person name="Yuan Y."/>
            <person name="Fang M."/>
            <person name="Shi L."/>
            <person name="Lu R."/>
            <person name="Comes H.P."/>
            <person name="Ma Y."/>
            <person name="Chen Y."/>
            <person name="Huang G."/>
            <person name="Zhou Y."/>
            <person name="Zheng Z."/>
            <person name="Qiu Y."/>
        </authorList>
    </citation>
    <scope>NUCLEOTIDE SEQUENCE [LARGE SCALE GENOMIC DNA]</scope>
    <source>
        <tissue evidence="15">Roots</tissue>
    </source>
</reference>
<evidence type="ECO:0000313" key="16">
    <source>
        <dbReference type="Proteomes" id="UP001345219"/>
    </source>
</evidence>
<dbReference type="FunFam" id="3.30.200.20:FF:000272">
    <property type="entry name" value="Cyclin-dependent kinase C-2"/>
    <property type="match status" value="1"/>
</dbReference>
<dbReference type="PROSITE" id="PS50011">
    <property type="entry name" value="PROTEIN_KINASE_DOM"/>
    <property type="match status" value="1"/>
</dbReference>
<dbReference type="SMART" id="SM00220">
    <property type="entry name" value="S_TKc"/>
    <property type="match status" value="1"/>
</dbReference>
<evidence type="ECO:0000256" key="7">
    <source>
        <dbReference type="ARBA" id="ARBA00022840"/>
    </source>
</evidence>
<feature type="binding site" evidence="12">
    <location>
        <position position="54"/>
    </location>
    <ligand>
        <name>ATP</name>
        <dbReference type="ChEBI" id="CHEBI:30616"/>
    </ligand>
</feature>
<feature type="compositionally biased region" description="Polar residues" evidence="13">
    <location>
        <begin position="442"/>
        <end position="456"/>
    </location>
</feature>
<keyword evidence="4" id="KW-0808">Transferase</keyword>
<dbReference type="GO" id="GO:0008353">
    <property type="term" value="F:RNA polymerase II CTD heptapeptide repeat kinase activity"/>
    <property type="evidence" value="ECO:0007669"/>
    <property type="project" value="UniProtKB-EC"/>
</dbReference>
<dbReference type="InterPro" id="IPR008271">
    <property type="entry name" value="Ser/Thr_kinase_AS"/>
</dbReference>
<evidence type="ECO:0000256" key="10">
    <source>
        <dbReference type="ARBA" id="ARBA00049280"/>
    </source>
</evidence>
<dbReference type="PROSITE" id="PS00107">
    <property type="entry name" value="PROTEIN_KINASE_ATP"/>
    <property type="match status" value="1"/>
</dbReference>
<evidence type="ECO:0000256" key="9">
    <source>
        <dbReference type="ARBA" id="ARBA00048367"/>
    </source>
</evidence>
<dbReference type="Proteomes" id="UP001345219">
    <property type="component" value="Chromosome 19"/>
</dbReference>
<evidence type="ECO:0000256" key="6">
    <source>
        <dbReference type="ARBA" id="ARBA00022777"/>
    </source>
</evidence>
<dbReference type="GO" id="GO:0005524">
    <property type="term" value="F:ATP binding"/>
    <property type="evidence" value="ECO:0007669"/>
    <property type="project" value="UniProtKB-UniRule"/>
</dbReference>
<evidence type="ECO:0000256" key="11">
    <source>
        <dbReference type="ARBA" id="ARBA00065301"/>
    </source>
</evidence>
<evidence type="ECO:0000313" key="15">
    <source>
        <dbReference type="EMBL" id="KAK4741953.1"/>
    </source>
</evidence>
<evidence type="ECO:0000256" key="13">
    <source>
        <dbReference type="SAM" id="MobiDB-lite"/>
    </source>
</evidence>
<name>A0AAN7JGT3_9MYRT</name>
<dbReference type="AlphaFoldDB" id="A0AAN7JGT3"/>
<dbReference type="EMBL" id="JAXIOK010000024">
    <property type="protein sequence ID" value="KAK4741953.1"/>
    <property type="molecule type" value="Genomic_DNA"/>
</dbReference>
<keyword evidence="2" id="KW-0723">Serine/threonine-protein kinase</keyword>
<keyword evidence="7 12" id="KW-0067">ATP-binding</keyword>
<evidence type="ECO:0000256" key="3">
    <source>
        <dbReference type="ARBA" id="ARBA00022553"/>
    </source>
</evidence>
<evidence type="ECO:0000256" key="1">
    <source>
        <dbReference type="ARBA" id="ARBA00006485"/>
    </source>
</evidence>
<evidence type="ECO:0000256" key="12">
    <source>
        <dbReference type="PROSITE-ProRule" id="PRU10141"/>
    </source>
</evidence>
<evidence type="ECO:0000256" key="5">
    <source>
        <dbReference type="ARBA" id="ARBA00022741"/>
    </source>
</evidence>
<comment type="catalytic activity">
    <reaction evidence="10">
        <text>[DNA-directed RNA polymerase] + ATP = phospho-[DNA-directed RNA polymerase] + ADP + H(+)</text>
        <dbReference type="Rhea" id="RHEA:10216"/>
        <dbReference type="Rhea" id="RHEA-COMP:11321"/>
        <dbReference type="Rhea" id="RHEA-COMP:11322"/>
        <dbReference type="ChEBI" id="CHEBI:15378"/>
        <dbReference type="ChEBI" id="CHEBI:30616"/>
        <dbReference type="ChEBI" id="CHEBI:43176"/>
        <dbReference type="ChEBI" id="CHEBI:68546"/>
        <dbReference type="ChEBI" id="CHEBI:456216"/>
        <dbReference type="EC" id="2.7.11.23"/>
    </reaction>
</comment>
<dbReference type="Gene3D" id="3.30.200.20">
    <property type="entry name" value="Phosphorylase Kinase, domain 1"/>
    <property type="match status" value="1"/>
</dbReference>
<dbReference type="PANTHER" id="PTHR24056">
    <property type="entry name" value="CELL DIVISION PROTEIN KINASE"/>
    <property type="match status" value="1"/>
</dbReference>
<dbReference type="CDD" id="cd07840">
    <property type="entry name" value="STKc_CDK9_like"/>
    <property type="match status" value="1"/>
</dbReference>
<keyword evidence="6" id="KW-0418">Kinase</keyword>
<sequence>MEVAAPGQLNIDECPSYGSRGVDCFEKLEQVGEGTYGRVYMAREKITGEIVALKRIRMEDEKEGFPITAIREIKILNKLHHENVVRLKEVVTSPGPEKDEPGTPGKHSYNEGNKFNGGIYMVFEYLDHDLAGLADRPGVSFSVPQIKCYMIQLLTGLHYCHINQVLHRDIKGSNLLVDNEGNLKLADFGLAKSYLNVPNVNLTNRVITLWYRPPELLLGTTKYGPTIDIWSVGCILAELLHGKAIFPGKDESDQLNKIFELCGAPDEISWPGVSELPWYKNFKPTRPMKRCLREFFGHFDHHALELVDRMLTLDPSQRISAKDALDAEYFWTEPFPCDPKSLPKYESSHEFQTKKRRLQQYEEAVKYQQQQHKEAAKHQKLQHLGLPPIQLPRQTRAAHIRPAPSQIMHGYQPPVPPREPQGHQYVKPPGPSGGPNRYPSARNPSSSRYNHPSQGSRSDHGRGRGPYPPPSWAPPSASVVMPGDGPRGGPYGGRSSDMVGRNRNQQYSWRQQ</sequence>
<dbReference type="GO" id="GO:0032968">
    <property type="term" value="P:positive regulation of transcription elongation by RNA polymerase II"/>
    <property type="evidence" value="ECO:0007669"/>
    <property type="project" value="TreeGrafter"/>
</dbReference>
<dbReference type="InterPro" id="IPR000719">
    <property type="entry name" value="Prot_kinase_dom"/>
</dbReference>
<comment type="catalytic activity">
    <reaction evidence="8">
        <text>L-threonyl-[protein] + ATP = O-phospho-L-threonyl-[protein] + ADP + H(+)</text>
        <dbReference type="Rhea" id="RHEA:46608"/>
        <dbReference type="Rhea" id="RHEA-COMP:11060"/>
        <dbReference type="Rhea" id="RHEA-COMP:11605"/>
        <dbReference type="ChEBI" id="CHEBI:15378"/>
        <dbReference type="ChEBI" id="CHEBI:30013"/>
        <dbReference type="ChEBI" id="CHEBI:30616"/>
        <dbReference type="ChEBI" id="CHEBI:61977"/>
        <dbReference type="ChEBI" id="CHEBI:456216"/>
        <dbReference type="EC" id="2.7.11.22"/>
    </reaction>
</comment>
<organism evidence="15 16">
    <name type="scientific">Trapa incisa</name>
    <dbReference type="NCBI Taxonomy" id="236973"/>
    <lineage>
        <taxon>Eukaryota</taxon>
        <taxon>Viridiplantae</taxon>
        <taxon>Streptophyta</taxon>
        <taxon>Embryophyta</taxon>
        <taxon>Tracheophyta</taxon>
        <taxon>Spermatophyta</taxon>
        <taxon>Magnoliopsida</taxon>
        <taxon>eudicotyledons</taxon>
        <taxon>Gunneridae</taxon>
        <taxon>Pentapetalae</taxon>
        <taxon>rosids</taxon>
        <taxon>malvids</taxon>
        <taxon>Myrtales</taxon>
        <taxon>Lythraceae</taxon>
        <taxon>Trapa</taxon>
    </lineage>
</organism>
<protein>
    <recommendedName>
        <fullName evidence="14">Protein kinase domain-containing protein</fullName>
    </recommendedName>
</protein>